<dbReference type="GO" id="GO:0016757">
    <property type="term" value="F:glycosyltransferase activity"/>
    <property type="evidence" value="ECO:0007669"/>
    <property type="project" value="UniProtKB-KW"/>
</dbReference>
<evidence type="ECO:0000256" key="4">
    <source>
        <dbReference type="SAM" id="Phobius"/>
    </source>
</evidence>
<protein>
    <recommendedName>
        <fullName evidence="5">Glycosyltransferase 61 catalytic domain-containing protein</fullName>
    </recommendedName>
</protein>
<keyword evidence="1" id="KW-0328">Glycosyltransferase</keyword>
<name>A0A427XN82_9TREE</name>
<dbReference type="PANTHER" id="PTHR20961">
    <property type="entry name" value="GLYCOSYLTRANSFERASE"/>
    <property type="match status" value="1"/>
</dbReference>
<organism evidence="6 7">
    <name type="scientific">Saitozyma podzolica</name>
    <dbReference type="NCBI Taxonomy" id="1890683"/>
    <lineage>
        <taxon>Eukaryota</taxon>
        <taxon>Fungi</taxon>
        <taxon>Dikarya</taxon>
        <taxon>Basidiomycota</taxon>
        <taxon>Agaricomycotina</taxon>
        <taxon>Tremellomycetes</taxon>
        <taxon>Tremellales</taxon>
        <taxon>Trimorphomycetaceae</taxon>
        <taxon>Saitozyma</taxon>
    </lineage>
</organism>
<feature type="transmembrane region" description="Helical" evidence="4">
    <location>
        <begin position="50"/>
        <end position="71"/>
    </location>
</feature>
<keyword evidence="3" id="KW-0325">Glycoprotein</keyword>
<sequence length="506" mass="56262">MSGPSLAKNPDALPLFSARSPPIGFGTLATSSMRLATRSSSMRGRKVASALWRGITILVFLGQLLNLLPWMSMNTLNRDLNSLARSVDHRPTDAVRWTKVLAHAPGFTVIENLYWYNHTYILLTEQPWHIPQQSHIANTYFEPDLSTNGHVPVKIWSIRNNPVSPEVKEEDQLGSTISLERAVKLSEEAEELQSPMMINNDSSFVSHMYHWIGEMFLGSWRVWSHYAFRSGLTLPDIKAVSFVRTYGRGEKPAGAENAELWEDGPGANRWFTEKIFPGVTIESRTAWEARAAAGKFAVIPLAILSDRTGGHYGPSSAWKPFGDVLRLPVLPDWLISLRDRLLSDYQGPVSLNRSTKTPKVLYLSRQGSGRALAPNDHQRLVDSLKELQGEGLVDLEVTTFSSAIPFQEQVAKVSTSDILISVHGNGLTHIMWMNPGASVFEIMPAGCTDYSPLAIVSGVQHYMVRDTSFCVPRDCPQHVKVDPAVVTDQIRKIVAGRADDLREIPD</sequence>
<evidence type="ECO:0000313" key="7">
    <source>
        <dbReference type="Proteomes" id="UP000279259"/>
    </source>
</evidence>
<dbReference type="Proteomes" id="UP000279259">
    <property type="component" value="Unassembled WGS sequence"/>
</dbReference>
<reference evidence="6 7" key="1">
    <citation type="submission" date="2018-11" db="EMBL/GenBank/DDBJ databases">
        <title>Genome sequence of Saitozyma podzolica DSM 27192.</title>
        <authorList>
            <person name="Aliyu H."/>
            <person name="Gorte O."/>
            <person name="Ochsenreither K."/>
        </authorList>
    </citation>
    <scope>NUCLEOTIDE SEQUENCE [LARGE SCALE GENOMIC DNA]</scope>
    <source>
        <strain evidence="6 7">DSM 27192</strain>
    </source>
</reference>
<evidence type="ECO:0000259" key="5">
    <source>
        <dbReference type="Pfam" id="PF04577"/>
    </source>
</evidence>
<evidence type="ECO:0000256" key="1">
    <source>
        <dbReference type="ARBA" id="ARBA00022676"/>
    </source>
</evidence>
<keyword evidence="4" id="KW-0812">Transmembrane</keyword>
<evidence type="ECO:0000256" key="2">
    <source>
        <dbReference type="ARBA" id="ARBA00022679"/>
    </source>
</evidence>
<dbReference type="OrthoDB" id="529273at2759"/>
<evidence type="ECO:0000256" key="3">
    <source>
        <dbReference type="ARBA" id="ARBA00023180"/>
    </source>
</evidence>
<dbReference type="InterPro" id="IPR007657">
    <property type="entry name" value="Glycosyltransferase_61"/>
</dbReference>
<feature type="domain" description="Glycosyltransferase 61 catalytic" evidence="5">
    <location>
        <begin position="341"/>
        <end position="439"/>
    </location>
</feature>
<evidence type="ECO:0000313" key="6">
    <source>
        <dbReference type="EMBL" id="RSH80167.1"/>
    </source>
</evidence>
<keyword evidence="4" id="KW-1133">Transmembrane helix</keyword>
<keyword evidence="4" id="KW-0472">Membrane</keyword>
<comment type="caution">
    <text evidence="6">The sequence shown here is derived from an EMBL/GenBank/DDBJ whole genome shotgun (WGS) entry which is preliminary data.</text>
</comment>
<dbReference type="EMBL" id="RSCD01000036">
    <property type="protein sequence ID" value="RSH80167.1"/>
    <property type="molecule type" value="Genomic_DNA"/>
</dbReference>
<dbReference type="InterPro" id="IPR049625">
    <property type="entry name" value="Glyco_transf_61_cat"/>
</dbReference>
<dbReference type="Pfam" id="PF04577">
    <property type="entry name" value="Glyco_transf_61"/>
    <property type="match status" value="1"/>
</dbReference>
<keyword evidence="2" id="KW-0808">Transferase</keyword>
<gene>
    <name evidence="6" type="ORF">EHS25_007272</name>
</gene>
<keyword evidence="7" id="KW-1185">Reference proteome</keyword>
<proteinExistence type="predicted"/>
<dbReference type="AlphaFoldDB" id="A0A427XN82"/>
<accession>A0A427XN82</accession>